<keyword evidence="3" id="KW-1185">Reference proteome</keyword>
<name>H7FVN1_FLAFP</name>
<keyword evidence="1" id="KW-1133">Transmembrane helix</keyword>
<reference evidence="2 3" key="1">
    <citation type="journal article" date="2014" name="Acta Crystallogr. D">
        <title>Structure-based characterization and antifreeze properties of a hyperactive ice-binding protein from the Antarctic bacterium Flavobacterium frigoris PS1.</title>
        <authorList>
            <person name="Do H."/>
            <person name="Kim S.J."/>
            <person name="Kim H.J."/>
            <person name="Lee J.H."/>
        </authorList>
    </citation>
    <scope>NUCLEOTIDE SEQUENCE [LARGE SCALE GENOMIC DNA]</scope>
    <source>
        <strain evidence="2 3">PS1</strain>
    </source>
</reference>
<dbReference type="STRING" id="1086011.HJ01_03256"/>
<evidence type="ECO:0000313" key="2">
    <source>
        <dbReference type="EMBL" id="EIA07453.1"/>
    </source>
</evidence>
<keyword evidence="1" id="KW-0472">Membrane</keyword>
<evidence type="ECO:0000256" key="1">
    <source>
        <dbReference type="SAM" id="Phobius"/>
    </source>
</evidence>
<gene>
    <name evidence="2" type="ORF">HJ01_03256</name>
</gene>
<organism evidence="2 3">
    <name type="scientific">Flavobacterium frigoris (strain PS1)</name>
    <dbReference type="NCBI Taxonomy" id="1086011"/>
    <lineage>
        <taxon>Bacteria</taxon>
        <taxon>Pseudomonadati</taxon>
        <taxon>Bacteroidota</taxon>
        <taxon>Flavobacteriia</taxon>
        <taxon>Flavobacteriales</taxon>
        <taxon>Flavobacteriaceae</taxon>
        <taxon>Flavobacterium</taxon>
    </lineage>
</organism>
<dbReference type="EMBL" id="AHKF01000025">
    <property type="protein sequence ID" value="EIA07453.1"/>
    <property type="molecule type" value="Genomic_DNA"/>
</dbReference>
<comment type="caution">
    <text evidence="2">The sequence shown here is derived from an EMBL/GenBank/DDBJ whole genome shotgun (WGS) entry which is preliminary data.</text>
</comment>
<feature type="transmembrane region" description="Helical" evidence="1">
    <location>
        <begin position="6"/>
        <end position="23"/>
    </location>
</feature>
<protein>
    <submittedName>
        <fullName evidence="2">Uncharacterized protein</fullName>
    </submittedName>
</protein>
<dbReference type="AlphaFoldDB" id="H7FVN1"/>
<keyword evidence="1" id="KW-0812">Transmembrane</keyword>
<evidence type="ECO:0000313" key="3">
    <source>
        <dbReference type="Proteomes" id="UP000005566"/>
    </source>
</evidence>
<sequence length="39" mass="4987">MEWYEIIGLIVVWFLGLYLRGKIYEFRRDYNKNDSWKDR</sequence>
<proteinExistence type="predicted"/>
<accession>H7FVN1</accession>
<dbReference type="Proteomes" id="UP000005566">
    <property type="component" value="Unassembled WGS sequence"/>
</dbReference>